<gene>
    <name evidence="2" type="ORF">DNTS_009516</name>
</gene>
<feature type="compositionally biased region" description="Low complexity" evidence="1">
    <location>
        <begin position="8"/>
        <end position="20"/>
    </location>
</feature>
<comment type="caution">
    <text evidence="2">The sequence shown here is derived from an EMBL/GenBank/DDBJ whole genome shotgun (WGS) entry which is preliminary data.</text>
</comment>
<organism evidence="2 3">
    <name type="scientific">Danionella cerebrum</name>
    <dbReference type="NCBI Taxonomy" id="2873325"/>
    <lineage>
        <taxon>Eukaryota</taxon>
        <taxon>Metazoa</taxon>
        <taxon>Chordata</taxon>
        <taxon>Craniata</taxon>
        <taxon>Vertebrata</taxon>
        <taxon>Euteleostomi</taxon>
        <taxon>Actinopterygii</taxon>
        <taxon>Neopterygii</taxon>
        <taxon>Teleostei</taxon>
        <taxon>Ostariophysi</taxon>
        <taxon>Cypriniformes</taxon>
        <taxon>Danionidae</taxon>
        <taxon>Danioninae</taxon>
        <taxon>Danionella</taxon>
    </lineage>
</organism>
<dbReference type="AlphaFoldDB" id="A0A553P559"/>
<reference evidence="2 3" key="1">
    <citation type="journal article" date="2019" name="Sci. Data">
        <title>Hybrid genome assembly and annotation of Danionella translucida.</title>
        <authorList>
            <person name="Kadobianskyi M."/>
            <person name="Schulze L."/>
            <person name="Schuelke M."/>
            <person name="Judkewitz B."/>
        </authorList>
    </citation>
    <scope>NUCLEOTIDE SEQUENCE [LARGE SCALE GENOMIC DNA]</scope>
    <source>
        <strain evidence="2 3">Bolton</strain>
    </source>
</reference>
<dbReference type="Proteomes" id="UP000316079">
    <property type="component" value="Unassembled WGS sequence"/>
</dbReference>
<feature type="non-terminal residue" evidence="2">
    <location>
        <position position="1"/>
    </location>
</feature>
<evidence type="ECO:0000313" key="2">
    <source>
        <dbReference type="EMBL" id="TRY72818.1"/>
    </source>
</evidence>
<feature type="region of interest" description="Disordered" evidence="1">
    <location>
        <begin position="1"/>
        <end position="22"/>
    </location>
</feature>
<name>A0A553P559_9TELE</name>
<keyword evidence="3" id="KW-1185">Reference proteome</keyword>
<sequence>NHPDRFPSSDSPSSYVSFNPNPEKADTALKPLWKIKNCPSLFQEHLSGSLSLLSQQS</sequence>
<evidence type="ECO:0000256" key="1">
    <source>
        <dbReference type="SAM" id="MobiDB-lite"/>
    </source>
</evidence>
<accession>A0A553P559</accession>
<evidence type="ECO:0000313" key="3">
    <source>
        <dbReference type="Proteomes" id="UP000316079"/>
    </source>
</evidence>
<dbReference type="EMBL" id="SRMA01026748">
    <property type="protein sequence ID" value="TRY72818.1"/>
    <property type="molecule type" value="Genomic_DNA"/>
</dbReference>
<protein>
    <submittedName>
        <fullName evidence="2">Uncharacterized protein</fullName>
    </submittedName>
</protein>
<proteinExistence type="predicted"/>